<accession>A0A439CXL0</accession>
<evidence type="ECO:0000256" key="1">
    <source>
        <dbReference type="SAM" id="SignalP"/>
    </source>
</evidence>
<organism evidence="2 3">
    <name type="scientific">Xylaria grammica</name>
    <dbReference type="NCBI Taxonomy" id="363999"/>
    <lineage>
        <taxon>Eukaryota</taxon>
        <taxon>Fungi</taxon>
        <taxon>Dikarya</taxon>
        <taxon>Ascomycota</taxon>
        <taxon>Pezizomycotina</taxon>
        <taxon>Sordariomycetes</taxon>
        <taxon>Xylariomycetidae</taxon>
        <taxon>Xylariales</taxon>
        <taxon>Xylariaceae</taxon>
        <taxon>Xylaria</taxon>
    </lineage>
</organism>
<name>A0A439CXL0_9PEZI</name>
<gene>
    <name evidence="2" type="ORF">EKO27_g8152</name>
</gene>
<protein>
    <recommendedName>
        <fullName evidence="4">Ecp2 effector protein domain-containing protein</fullName>
    </recommendedName>
</protein>
<keyword evidence="3" id="KW-1185">Reference proteome</keyword>
<comment type="caution">
    <text evidence="2">The sequence shown here is derived from an EMBL/GenBank/DDBJ whole genome shotgun (WGS) entry which is preliminary data.</text>
</comment>
<evidence type="ECO:0000313" key="2">
    <source>
        <dbReference type="EMBL" id="RWA06952.1"/>
    </source>
</evidence>
<evidence type="ECO:0000313" key="3">
    <source>
        <dbReference type="Proteomes" id="UP000286045"/>
    </source>
</evidence>
<dbReference type="AlphaFoldDB" id="A0A439CXL0"/>
<dbReference type="EMBL" id="RYZI01000294">
    <property type="protein sequence ID" value="RWA06952.1"/>
    <property type="molecule type" value="Genomic_DNA"/>
</dbReference>
<feature type="chain" id="PRO_5019366565" description="Ecp2 effector protein domain-containing protein" evidence="1">
    <location>
        <begin position="19"/>
        <end position="124"/>
    </location>
</feature>
<reference evidence="2 3" key="1">
    <citation type="submission" date="2018-12" db="EMBL/GenBank/DDBJ databases">
        <title>Draft genome sequence of Xylaria grammica IHI A82.</title>
        <authorList>
            <person name="Buettner E."/>
            <person name="Kellner H."/>
        </authorList>
    </citation>
    <scope>NUCLEOTIDE SEQUENCE [LARGE SCALE GENOMIC DNA]</scope>
    <source>
        <strain evidence="2 3">IHI A82</strain>
    </source>
</reference>
<keyword evidence="1" id="KW-0732">Signal</keyword>
<proteinExistence type="predicted"/>
<sequence>MRANILFALAASLLLTYASPVHPKRKDRCITMALYQDNDCQIPVPGTGNTTVNAGTCDTNVKTGWLSAIIIANNELDLDPKWPHGPEFYERNNCAVGQKRHGYSGKMGPCLRNFGFVANAVGLW</sequence>
<feature type="signal peptide" evidence="1">
    <location>
        <begin position="1"/>
        <end position="18"/>
    </location>
</feature>
<dbReference type="Proteomes" id="UP000286045">
    <property type="component" value="Unassembled WGS sequence"/>
</dbReference>
<evidence type="ECO:0008006" key="4">
    <source>
        <dbReference type="Google" id="ProtNLM"/>
    </source>
</evidence>